<proteinExistence type="predicted"/>
<dbReference type="InterPro" id="IPR046335">
    <property type="entry name" value="LacI/GalR-like_sensor"/>
</dbReference>
<dbReference type="SUPFAM" id="SSF53822">
    <property type="entry name" value="Periplasmic binding protein-like I"/>
    <property type="match status" value="1"/>
</dbReference>
<sequence>MNLKEFAQSLGLSPTTVSRALGGYPEVGAETRRRILREAAARGYRPNRRAAALATGRAMAIGHVIATSQTHEMVNPVFADFIAGAGEVYAAAGYDILMSVVSDGDELSAYRQMVEAGTVDGVMLHGPRQGDARIGVMQEIGVPFVVHGRDPSAPLTYDFVDIANTRAFRGATERLLALGHRRIGLVNGLPALDFARRRQAGFVAALEAAGIAPDPRLIRGDEMSEQFGHAAAAGMLAGPDRPTAFLVSSIIMAVGVRRAIHEAGLSLPGDVSMIIHDDALSYITNAGDPPPFAATRSPVRAAGRRCAEILLGRIARPAGRPVQEVWDCETVDGASLGPAP</sequence>
<evidence type="ECO:0000256" key="3">
    <source>
        <dbReference type="ARBA" id="ARBA00023163"/>
    </source>
</evidence>
<evidence type="ECO:0000259" key="4">
    <source>
        <dbReference type="PROSITE" id="PS50932"/>
    </source>
</evidence>
<dbReference type="InterPro" id="IPR028082">
    <property type="entry name" value="Peripla_BP_I"/>
</dbReference>
<dbReference type="Gene3D" id="1.10.260.40">
    <property type="entry name" value="lambda repressor-like DNA-binding domains"/>
    <property type="match status" value="1"/>
</dbReference>
<dbReference type="Gene3D" id="3.40.50.2300">
    <property type="match status" value="2"/>
</dbReference>
<dbReference type="EMBL" id="CP122537">
    <property type="protein sequence ID" value="WGH78662.1"/>
    <property type="molecule type" value="Genomic_DNA"/>
</dbReference>
<keyword evidence="3" id="KW-0804">Transcription</keyword>
<protein>
    <submittedName>
        <fullName evidence="5">Substrate-binding domain-containing protein</fullName>
    </submittedName>
</protein>
<gene>
    <name evidence="5" type="ORF">P8627_16870</name>
</gene>
<accession>A0ABY8LDH6</accession>
<dbReference type="CDD" id="cd20010">
    <property type="entry name" value="PBP1_AglR-like"/>
    <property type="match status" value="1"/>
</dbReference>
<dbReference type="PANTHER" id="PTHR30146:SF109">
    <property type="entry name" value="HTH-TYPE TRANSCRIPTIONAL REGULATOR GALS"/>
    <property type="match status" value="1"/>
</dbReference>
<keyword evidence="1" id="KW-0805">Transcription regulation</keyword>
<dbReference type="PANTHER" id="PTHR30146">
    <property type="entry name" value="LACI-RELATED TRANSCRIPTIONAL REPRESSOR"/>
    <property type="match status" value="1"/>
</dbReference>
<reference evidence="5 6" key="1">
    <citation type="submission" date="2023-04" db="EMBL/GenBank/DDBJ databases">
        <title>Jannaschia ovalis sp. nov., a marine bacterium isolated from sea tidal flat.</title>
        <authorList>
            <person name="Kwon D.Y."/>
            <person name="Kim J.-J."/>
        </authorList>
    </citation>
    <scope>NUCLEOTIDE SEQUENCE [LARGE SCALE GENOMIC DNA]</scope>
    <source>
        <strain evidence="5 6">GRR-S6-38</strain>
    </source>
</reference>
<keyword evidence="6" id="KW-1185">Reference proteome</keyword>
<evidence type="ECO:0000313" key="6">
    <source>
        <dbReference type="Proteomes" id="UP001243420"/>
    </source>
</evidence>
<dbReference type="InterPro" id="IPR000843">
    <property type="entry name" value="HTH_LacI"/>
</dbReference>
<dbReference type="Proteomes" id="UP001243420">
    <property type="component" value="Chromosome"/>
</dbReference>
<evidence type="ECO:0000256" key="1">
    <source>
        <dbReference type="ARBA" id="ARBA00023015"/>
    </source>
</evidence>
<evidence type="ECO:0000313" key="5">
    <source>
        <dbReference type="EMBL" id="WGH78662.1"/>
    </source>
</evidence>
<name>A0ABY8LDH6_9RHOB</name>
<dbReference type="RefSeq" id="WP_279965413.1">
    <property type="nucleotide sequence ID" value="NZ_CP122537.1"/>
</dbReference>
<feature type="domain" description="HTH lacI-type" evidence="4">
    <location>
        <begin position="1"/>
        <end position="55"/>
    </location>
</feature>
<dbReference type="SUPFAM" id="SSF47413">
    <property type="entry name" value="lambda repressor-like DNA-binding domains"/>
    <property type="match status" value="1"/>
</dbReference>
<keyword evidence="2" id="KW-0238">DNA-binding</keyword>
<organism evidence="5 6">
    <name type="scientific">Jannaschia ovalis</name>
    <dbReference type="NCBI Taxonomy" id="3038773"/>
    <lineage>
        <taxon>Bacteria</taxon>
        <taxon>Pseudomonadati</taxon>
        <taxon>Pseudomonadota</taxon>
        <taxon>Alphaproteobacteria</taxon>
        <taxon>Rhodobacterales</taxon>
        <taxon>Roseobacteraceae</taxon>
        <taxon>Jannaschia</taxon>
    </lineage>
</organism>
<dbReference type="Pfam" id="PF13377">
    <property type="entry name" value="Peripla_BP_3"/>
    <property type="match status" value="1"/>
</dbReference>
<dbReference type="InterPro" id="IPR010982">
    <property type="entry name" value="Lambda_DNA-bd_dom_sf"/>
</dbReference>
<evidence type="ECO:0000256" key="2">
    <source>
        <dbReference type="ARBA" id="ARBA00023125"/>
    </source>
</evidence>
<dbReference type="PROSITE" id="PS50932">
    <property type="entry name" value="HTH_LACI_2"/>
    <property type="match status" value="1"/>
</dbReference>
<dbReference type="SMART" id="SM00354">
    <property type="entry name" value="HTH_LACI"/>
    <property type="match status" value="1"/>
</dbReference>
<dbReference type="CDD" id="cd01392">
    <property type="entry name" value="HTH_LacI"/>
    <property type="match status" value="1"/>
</dbReference>